<protein>
    <submittedName>
        <fullName evidence="4">Dehydrogenase</fullName>
    </submittedName>
</protein>
<dbReference type="InterPro" id="IPR036856">
    <property type="entry name" value="Ald_Oxase/Xan_DH_a/b_sf"/>
</dbReference>
<keyword evidence="5" id="KW-1185">Reference proteome</keyword>
<keyword evidence="2" id="KW-0560">Oxidoreductase</keyword>
<evidence type="ECO:0000313" key="4">
    <source>
        <dbReference type="EMBL" id="GGE15143.1"/>
    </source>
</evidence>
<evidence type="ECO:0000256" key="1">
    <source>
        <dbReference type="ARBA" id="ARBA00022505"/>
    </source>
</evidence>
<dbReference type="SUPFAM" id="SSF56003">
    <property type="entry name" value="Molybdenum cofactor-binding domain"/>
    <property type="match status" value="1"/>
</dbReference>
<evidence type="ECO:0000256" key="2">
    <source>
        <dbReference type="ARBA" id="ARBA00023002"/>
    </source>
</evidence>
<comment type="caution">
    <text evidence="4">The sequence shown here is derived from an EMBL/GenBank/DDBJ whole genome shotgun (WGS) entry which is preliminary data.</text>
</comment>
<sequence>MSNLIRGAAQAVMKKAVQLAPDSWMPGGEPDPLSRQKHGLVGAPISRIDGPLKVQGAARFAAEMPMDGLVYAALAYSTIAKGRIVHLETGAAEAAPGVVLVMTHRNAPRMKPMPLFMTAEKAAGGSSLPIMQDAEIHWNGQPVALVLAESQEEADHAVSLIEARYETAPAMTSFAAAKAKGTTPGLFMGQPLGTKVGDAAGALAAAPHKVDAVYTTPRHNHNPIELHAATVHWQGDRLRIHDATQAVGHTAWSVAQVFGLDEAQVHVTSPYVGGGFGSKTLWPHQVLAAAAARLAGRPVRIVLSREGVYRIVGGRTVTEQRVALGADGEGRLQAVIHTGTVAMTAHNALPEPFILATRGAYAARTFELDVEVATLDMVANTFMRAPGEAVGTFALECAMDELAVELGMDPIELRIRNEPDKDPLEGTPFSSRNIVAAYRAGAERFGWNERHPSPGARREGEWLVGMGCATATYPYYRMPGGAARIRLGRDGRAHVAVAAHEMGMGTATVQTQIAAERLGLPLDHVSFAYGDSTLPGTILAGGSQQTAAIGAAVIAAHRKLVEELLTLAGNDTPLAGLKADEVGGLDGGLAKLDEPERRESYASILMRAGREDLVVEAEGSQPLETQHWSMHSYGAMFAEVKVNAVTGEVRVSRFLGSFDCGRILNAKTAASQFRGGIIMGLGLALMEETQFDERTGRIMNPSLAEYHVPVHLDVPAIDVIWTDIPDPHTPMGAHGVGEIGITGVGAAVANAVFNATGKRIRDLPITLDKLL</sequence>
<dbReference type="Gene3D" id="3.30.365.10">
    <property type="entry name" value="Aldehyde oxidase/xanthine dehydrogenase, molybdopterin binding domain"/>
    <property type="match status" value="4"/>
</dbReference>
<dbReference type="PANTHER" id="PTHR11908">
    <property type="entry name" value="XANTHINE DEHYDROGENASE"/>
    <property type="match status" value="1"/>
</dbReference>
<accession>A0A916ZUP6</accession>
<dbReference type="GO" id="GO:0005506">
    <property type="term" value="F:iron ion binding"/>
    <property type="evidence" value="ECO:0007669"/>
    <property type="project" value="InterPro"/>
</dbReference>
<dbReference type="InterPro" id="IPR037165">
    <property type="entry name" value="AldOxase/xan_DH_Mopterin-bd_sf"/>
</dbReference>
<reference evidence="4" key="2">
    <citation type="submission" date="2020-09" db="EMBL/GenBank/DDBJ databases">
        <authorList>
            <person name="Sun Q."/>
            <person name="Zhou Y."/>
        </authorList>
    </citation>
    <scope>NUCLEOTIDE SEQUENCE</scope>
    <source>
        <strain evidence="4">CGMCC 1.15367</strain>
    </source>
</reference>
<keyword evidence="1" id="KW-0500">Molybdenum</keyword>
<dbReference type="EMBL" id="BMIQ01000006">
    <property type="protein sequence ID" value="GGE15143.1"/>
    <property type="molecule type" value="Genomic_DNA"/>
</dbReference>
<dbReference type="InterPro" id="IPR008274">
    <property type="entry name" value="AldOxase/xan_DH_MoCoBD1"/>
</dbReference>
<name>A0A916ZUP6_9HYPH</name>
<dbReference type="SMART" id="SM01008">
    <property type="entry name" value="Ald_Xan_dh_C"/>
    <property type="match status" value="1"/>
</dbReference>
<dbReference type="InterPro" id="IPR000674">
    <property type="entry name" value="Ald_Oxase/Xan_DH_a/b"/>
</dbReference>
<dbReference type="AlphaFoldDB" id="A0A916ZUP6"/>
<dbReference type="Pfam" id="PF02738">
    <property type="entry name" value="MoCoBD_1"/>
    <property type="match status" value="1"/>
</dbReference>
<reference evidence="4" key="1">
    <citation type="journal article" date="2014" name="Int. J. Syst. Evol. Microbiol.">
        <title>Complete genome sequence of Corynebacterium casei LMG S-19264T (=DSM 44701T), isolated from a smear-ripened cheese.</title>
        <authorList>
            <consortium name="US DOE Joint Genome Institute (JGI-PGF)"/>
            <person name="Walter F."/>
            <person name="Albersmeier A."/>
            <person name="Kalinowski J."/>
            <person name="Ruckert C."/>
        </authorList>
    </citation>
    <scope>NUCLEOTIDE SEQUENCE</scope>
    <source>
        <strain evidence="4">CGMCC 1.15367</strain>
    </source>
</reference>
<gene>
    <name evidence="4" type="ORF">GCM10011390_37810</name>
</gene>
<dbReference type="Pfam" id="PF01315">
    <property type="entry name" value="Ald_Xan_dh_C"/>
    <property type="match status" value="1"/>
</dbReference>
<dbReference type="InterPro" id="IPR016208">
    <property type="entry name" value="Ald_Oxase/xanthine_DH-like"/>
</dbReference>
<evidence type="ECO:0000313" key="5">
    <source>
        <dbReference type="Proteomes" id="UP000644699"/>
    </source>
</evidence>
<feature type="domain" description="Aldehyde oxidase/xanthine dehydrogenase a/b hammerhead" evidence="3">
    <location>
        <begin position="55"/>
        <end position="169"/>
    </location>
</feature>
<evidence type="ECO:0000259" key="3">
    <source>
        <dbReference type="SMART" id="SM01008"/>
    </source>
</evidence>
<dbReference type="SUPFAM" id="SSF54665">
    <property type="entry name" value="CO dehydrogenase molybdoprotein N-domain-like"/>
    <property type="match status" value="1"/>
</dbReference>
<dbReference type="Proteomes" id="UP000644699">
    <property type="component" value="Unassembled WGS sequence"/>
</dbReference>
<proteinExistence type="predicted"/>
<organism evidence="4 5">
    <name type="scientific">Aureimonas endophytica</name>
    <dbReference type="NCBI Taxonomy" id="2027858"/>
    <lineage>
        <taxon>Bacteria</taxon>
        <taxon>Pseudomonadati</taxon>
        <taxon>Pseudomonadota</taxon>
        <taxon>Alphaproteobacteria</taxon>
        <taxon>Hyphomicrobiales</taxon>
        <taxon>Aurantimonadaceae</taxon>
        <taxon>Aureimonas</taxon>
    </lineage>
</organism>
<dbReference type="Gene3D" id="3.90.1170.50">
    <property type="entry name" value="Aldehyde oxidase/xanthine dehydrogenase, a/b hammerhead"/>
    <property type="match status" value="1"/>
</dbReference>
<dbReference type="InterPro" id="IPR046867">
    <property type="entry name" value="AldOxase/xan_DH_MoCoBD2"/>
</dbReference>
<dbReference type="PANTHER" id="PTHR11908:SF132">
    <property type="entry name" value="ALDEHYDE OXIDASE 1-RELATED"/>
    <property type="match status" value="1"/>
</dbReference>
<dbReference type="Pfam" id="PF20256">
    <property type="entry name" value="MoCoBD_2"/>
    <property type="match status" value="1"/>
</dbReference>
<dbReference type="GO" id="GO:0016491">
    <property type="term" value="F:oxidoreductase activity"/>
    <property type="evidence" value="ECO:0007669"/>
    <property type="project" value="UniProtKB-KW"/>
</dbReference>